<dbReference type="RefSeq" id="WP_076431507.1">
    <property type="nucleotide sequence ID" value="NZ_FTNO01000004.1"/>
</dbReference>
<keyword evidence="2" id="KW-1185">Reference proteome</keyword>
<organism evidence="1 2">
    <name type="scientific">Haladaptatus litoreus</name>
    <dbReference type="NCBI Taxonomy" id="553468"/>
    <lineage>
        <taxon>Archaea</taxon>
        <taxon>Methanobacteriati</taxon>
        <taxon>Methanobacteriota</taxon>
        <taxon>Stenosarchaea group</taxon>
        <taxon>Halobacteria</taxon>
        <taxon>Halobacteriales</taxon>
        <taxon>Haladaptataceae</taxon>
        <taxon>Haladaptatus</taxon>
    </lineage>
</organism>
<keyword evidence="1" id="KW-0808">Transferase</keyword>
<dbReference type="PANTHER" id="PTHR18964">
    <property type="entry name" value="ROK (REPRESSOR, ORF, KINASE) FAMILY"/>
    <property type="match status" value="1"/>
</dbReference>
<evidence type="ECO:0000313" key="2">
    <source>
        <dbReference type="Proteomes" id="UP000186914"/>
    </source>
</evidence>
<dbReference type="InterPro" id="IPR049874">
    <property type="entry name" value="ROK_cs"/>
</dbReference>
<dbReference type="Gene3D" id="3.30.420.40">
    <property type="match status" value="2"/>
</dbReference>
<dbReference type="SUPFAM" id="SSF53067">
    <property type="entry name" value="Actin-like ATPase domain"/>
    <property type="match status" value="1"/>
</dbReference>
<dbReference type="GO" id="GO:0008761">
    <property type="term" value="F:UDP-N-acetylglucosamine 2-epimerase activity"/>
    <property type="evidence" value="ECO:0007669"/>
    <property type="project" value="TreeGrafter"/>
</dbReference>
<dbReference type="InterPro" id="IPR043129">
    <property type="entry name" value="ATPase_NBD"/>
</dbReference>
<dbReference type="AlphaFoldDB" id="A0A1N7DID3"/>
<dbReference type="PANTHER" id="PTHR18964:SF149">
    <property type="entry name" value="BIFUNCTIONAL UDP-N-ACETYLGLUCOSAMINE 2-EPIMERASE_N-ACETYLMANNOSAMINE KINASE"/>
    <property type="match status" value="1"/>
</dbReference>
<dbReference type="PROSITE" id="PS01125">
    <property type="entry name" value="ROK"/>
    <property type="match status" value="1"/>
</dbReference>
<proteinExistence type="predicted"/>
<dbReference type="Pfam" id="PF00480">
    <property type="entry name" value="ROK"/>
    <property type="match status" value="1"/>
</dbReference>
<reference evidence="2" key="1">
    <citation type="submission" date="2017-01" db="EMBL/GenBank/DDBJ databases">
        <authorList>
            <person name="Varghese N."/>
            <person name="Submissions S."/>
        </authorList>
    </citation>
    <scope>NUCLEOTIDE SEQUENCE [LARGE SCALE GENOMIC DNA]</scope>
    <source>
        <strain evidence="2">CGMCC 1.7737</strain>
    </source>
</reference>
<gene>
    <name evidence="1" type="ORF">SAMN05421858_3651</name>
</gene>
<dbReference type="Proteomes" id="UP000186914">
    <property type="component" value="Unassembled WGS sequence"/>
</dbReference>
<accession>A0A1N7DID3</accession>
<dbReference type="EMBL" id="FTNO01000004">
    <property type="protein sequence ID" value="SIR75649.1"/>
    <property type="molecule type" value="Genomic_DNA"/>
</dbReference>
<name>A0A1N7DID3_9EURY</name>
<sequence length="321" mass="33856">MYFVGVDLGATNIRTVVSDETAKILGRAQDETPHGPTGKAVTDTVLRVVREACDHAGVQPTDIDGAGIASMGTMDATARVITVPANVSTEIGSIPLVDPLSTILDTDNVHLRNDTVAGVIGERFYTYPSAENLVYITISSGIGVGIIADGDVISGRDGNAGEMGHMTIDVHGFMECGCGQDGHWEAYCSGNNIPQFVRALHQENPVETALPIDRPEFSAKHLFEHSGTDAFADHVIDRLAHFNTVGVANIVHAYDPAAISIGGAVALNNPEHVIEPIKSRLDEAVLVEPPEINLSEQGSQVVLKGALTLAVTNGTEIQPPA</sequence>
<evidence type="ECO:0000313" key="1">
    <source>
        <dbReference type="EMBL" id="SIR75649.1"/>
    </source>
</evidence>
<protein>
    <submittedName>
        <fullName evidence="1">Glucokinase</fullName>
    </submittedName>
</protein>
<keyword evidence="1" id="KW-0418">Kinase</keyword>
<dbReference type="GO" id="GO:0009384">
    <property type="term" value="F:N-acylmannosamine kinase activity"/>
    <property type="evidence" value="ECO:0007669"/>
    <property type="project" value="TreeGrafter"/>
</dbReference>
<dbReference type="InterPro" id="IPR000600">
    <property type="entry name" value="ROK"/>
</dbReference>